<name>A0AAV6MTB5_9ROSI</name>
<feature type="non-terminal residue" evidence="1">
    <location>
        <position position="1"/>
    </location>
</feature>
<accession>A0AAV6MTB5</accession>
<dbReference type="AlphaFoldDB" id="A0AAV6MTB5"/>
<dbReference type="Proteomes" id="UP000685013">
    <property type="component" value="Chromosome 12"/>
</dbReference>
<comment type="caution">
    <text evidence="1">The sequence shown here is derived from an EMBL/GenBank/DDBJ whole genome shotgun (WGS) entry which is preliminary data.</text>
</comment>
<protein>
    <submittedName>
        <fullName evidence="1">Uncharacterized protein</fullName>
    </submittedName>
</protein>
<organism evidence="1 2">
    <name type="scientific">Cucurbita argyrosperma subsp. sororia</name>
    <dbReference type="NCBI Taxonomy" id="37648"/>
    <lineage>
        <taxon>Eukaryota</taxon>
        <taxon>Viridiplantae</taxon>
        <taxon>Streptophyta</taxon>
        <taxon>Embryophyta</taxon>
        <taxon>Tracheophyta</taxon>
        <taxon>Spermatophyta</taxon>
        <taxon>Magnoliopsida</taxon>
        <taxon>eudicotyledons</taxon>
        <taxon>Gunneridae</taxon>
        <taxon>Pentapetalae</taxon>
        <taxon>rosids</taxon>
        <taxon>fabids</taxon>
        <taxon>Cucurbitales</taxon>
        <taxon>Cucurbitaceae</taxon>
        <taxon>Cucurbiteae</taxon>
        <taxon>Cucurbita</taxon>
    </lineage>
</organism>
<dbReference type="EMBL" id="JAGKQH010000012">
    <property type="protein sequence ID" value="KAG6585890.1"/>
    <property type="molecule type" value="Genomic_DNA"/>
</dbReference>
<sequence>MVFDRLYLAGKRISIGPGNQSLLVRGGLVLVSYDGIIHIQIKEDHNLNQVEMPGPGRREGGTSYQSVVVEEALRDLGTQQGGED</sequence>
<reference evidence="1 2" key="1">
    <citation type="journal article" date="2021" name="Hortic Res">
        <title>The domestication of Cucurbita argyrosperma as revealed by the genome of its wild relative.</title>
        <authorList>
            <person name="Barrera-Redondo J."/>
            <person name="Sanchez-de la Vega G."/>
            <person name="Aguirre-Liguori J.A."/>
            <person name="Castellanos-Morales G."/>
            <person name="Gutierrez-Guerrero Y.T."/>
            <person name="Aguirre-Dugua X."/>
            <person name="Aguirre-Planter E."/>
            <person name="Tenaillon M.I."/>
            <person name="Lira-Saade R."/>
            <person name="Eguiarte L.E."/>
        </authorList>
    </citation>
    <scope>NUCLEOTIDE SEQUENCE [LARGE SCALE GENOMIC DNA]</scope>
    <source>
        <strain evidence="1">JBR-2021</strain>
    </source>
</reference>
<evidence type="ECO:0000313" key="1">
    <source>
        <dbReference type="EMBL" id="KAG6585890.1"/>
    </source>
</evidence>
<evidence type="ECO:0000313" key="2">
    <source>
        <dbReference type="Proteomes" id="UP000685013"/>
    </source>
</evidence>
<gene>
    <name evidence="1" type="ORF">SDJN03_18623</name>
</gene>
<keyword evidence="2" id="KW-1185">Reference proteome</keyword>
<proteinExistence type="predicted"/>